<dbReference type="InterPro" id="IPR052042">
    <property type="entry name" value="Tail_sheath_structural"/>
</dbReference>
<organism evidence="9 10">
    <name type="scientific">Ralstonia phage phiRSL1</name>
    <dbReference type="NCBI Taxonomy" id="1980924"/>
    <lineage>
        <taxon>Viruses</taxon>
        <taxon>Duplodnaviria</taxon>
        <taxon>Heunggongvirae</taxon>
        <taxon>Uroviricota</taxon>
        <taxon>Caudoviricetes</taxon>
        <taxon>Mieseafarmvirus</taxon>
        <taxon>Mieseafarmvirus RSL1</taxon>
    </lineage>
</organism>
<dbReference type="Proteomes" id="UP000001034">
    <property type="component" value="Segment"/>
</dbReference>
<keyword evidence="6" id="KW-1171">Viral genome ejection through host cell envelope</keyword>
<keyword evidence="5" id="KW-0946">Virion</keyword>
<evidence type="ECO:0000256" key="3">
    <source>
        <dbReference type="ARBA" id="ARBA00022732"/>
    </source>
</evidence>
<evidence type="ECO:0000256" key="6">
    <source>
        <dbReference type="ARBA" id="ARBA00023009"/>
    </source>
</evidence>
<comment type="similarity">
    <text evidence="1">Belongs to the myoviridae tail sheath protein family.</text>
</comment>
<dbReference type="InterPro" id="IPR013783">
    <property type="entry name" value="Ig-like_fold"/>
</dbReference>
<reference evidence="9 10" key="1">
    <citation type="journal article" date="2010" name="Virology">
        <title>A jumbo phage infecting the phytopathogen Ralstonia solanacearum defines a new lineage of the Myoviridae family.</title>
        <authorList>
            <person name="Yamada T."/>
            <person name="Satoh S."/>
            <person name="Ishikawa H."/>
            <person name="Fujiwara A."/>
            <person name="Kawasaki T."/>
            <person name="Fujie M."/>
            <person name="Ogata H."/>
        </authorList>
    </citation>
    <scope>NUCLEOTIDE SEQUENCE [LARGE SCALE GENOMIC DNA]</scope>
</reference>
<keyword evidence="3" id="KW-1227">Viral tail protein</keyword>
<keyword evidence="2" id="KW-1162">Viral penetration into host cytoplasm</keyword>
<keyword evidence="4" id="KW-1242">Viral contractile tail ejection system</keyword>
<accession>B2ZXZ8</accession>
<protein>
    <submittedName>
        <fullName evidence="9">Tail sheath protein</fullName>
    </submittedName>
</protein>
<dbReference type="GeneID" id="6370012"/>
<dbReference type="KEGG" id="vg:6370012"/>
<dbReference type="PANTHER" id="PTHR35861:SF2">
    <property type="entry name" value="FELS-2 PROPHAGE PROTEIN"/>
    <property type="match status" value="1"/>
</dbReference>
<sequence length="648" mass="68546">MGTISPNQSSKVIVNEINLSQVIAGASTSVAAQVIVSAQGPTLAPFNNTNPDAYLATVGNPNAQVSFDQYTALDYFKEGSNLWSLRVVGAGALYSALLMYTDGTSTFLRPITAGVADPTQPNWPALLPPGSFTALALFYPINGQGGYGNNTAISIASSNIASPTDLAATSASTGGTMVPATYQYQISAVSKSGEALVAPAVNIVIAAGTVTNSVTLTWTAVPGATAYNIYGRTSGALGLVAQVGAGSGTMTFTDTGAPLSNPTQQPITNPANVTTSPYFTVNVFNTVNSSIYPVETFTCTLMENTGPNGLETEITQAINPFSSWVQVTSNVPNLLVPPSSVGNASVQNLAGGNSGAAPTSLQVAGAWAKFSNKQLYPINLLINGGHSTPDVQLAMDSLAQQRGDCVALLDVPSASQQYQQAINYRNLQLNLNSTYSALFAPDVLEADTINGKQQYVPFSGWAAALCARTDRVQNPAWSIAGLNRGLVNVLKTRYVYDEGQMNQLFQAQVNYTQTFIGQGIALWEQQTMSAQFSALSWLSVRRIVNVIKVSLYKFLLYSLQEPNDDFLGRQIVESCSSYLQNIQNARGLSAYKVVSDSTNNSADDFNSGIRNVTVVLIPTIPVHIINLQVVISKQGVSFSEVLSQVNPG</sequence>
<dbReference type="GO" id="GO:0098027">
    <property type="term" value="C:virus tail, sheath"/>
    <property type="evidence" value="ECO:0007669"/>
    <property type="project" value="UniProtKB-KW"/>
</dbReference>
<dbReference type="GO" id="GO:0099000">
    <property type="term" value="P:symbiont genome ejection through host cell envelope, contractile tail mechanism"/>
    <property type="evidence" value="ECO:0007669"/>
    <property type="project" value="UniProtKB-KW"/>
</dbReference>
<dbReference type="Gene3D" id="3.40.50.11780">
    <property type="match status" value="2"/>
</dbReference>
<evidence type="ECO:0000313" key="10">
    <source>
        <dbReference type="Proteomes" id="UP000001034"/>
    </source>
</evidence>
<dbReference type="OrthoDB" id="879at10239"/>
<dbReference type="EMBL" id="AB366653">
    <property type="protein sequence ID" value="BAG41585.1"/>
    <property type="molecule type" value="Genomic_DNA"/>
</dbReference>
<name>B2ZXZ8_9CAUD</name>
<evidence type="ECO:0000256" key="1">
    <source>
        <dbReference type="ARBA" id="ARBA00008005"/>
    </source>
</evidence>
<dbReference type="InterPro" id="IPR035089">
    <property type="entry name" value="Phage_sheath_subtilisin"/>
</dbReference>
<dbReference type="PANTHER" id="PTHR35861">
    <property type="match status" value="1"/>
</dbReference>
<feature type="domain" description="Tail sheath protein subtilisin-like" evidence="8">
    <location>
        <begin position="359"/>
        <end position="528"/>
    </location>
</feature>
<keyword evidence="5" id="KW-1229">Viral tail sheath protein</keyword>
<dbReference type="RefSeq" id="YP_001950015.1">
    <property type="nucleotide sequence ID" value="NC_010811.2"/>
</dbReference>
<evidence type="ECO:0000256" key="7">
    <source>
        <dbReference type="ARBA" id="ARBA00023296"/>
    </source>
</evidence>
<evidence type="ECO:0000256" key="5">
    <source>
        <dbReference type="ARBA" id="ARBA00023003"/>
    </source>
</evidence>
<keyword evidence="10" id="KW-1185">Reference proteome</keyword>
<evidence type="ECO:0000259" key="8">
    <source>
        <dbReference type="Pfam" id="PF04984"/>
    </source>
</evidence>
<evidence type="ECO:0000256" key="2">
    <source>
        <dbReference type="ARBA" id="ARBA00022595"/>
    </source>
</evidence>
<proteinExistence type="inferred from homology"/>
<keyword evidence="7" id="KW-1160">Virus entry into host cell</keyword>
<dbReference type="Gene3D" id="2.60.40.10">
    <property type="entry name" value="Immunoglobulins"/>
    <property type="match status" value="1"/>
</dbReference>
<evidence type="ECO:0000256" key="4">
    <source>
        <dbReference type="ARBA" id="ARBA00022766"/>
    </source>
</evidence>
<dbReference type="Pfam" id="PF04984">
    <property type="entry name" value="Phage_sheath_1"/>
    <property type="match status" value="1"/>
</dbReference>
<evidence type="ECO:0000313" key="9">
    <source>
        <dbReference type="EMBL" id="BAG41585.1"/>
    </source>
</evidence>